<feature type="transmembrane region" description="Helical" evidence="10">
    <location>
        <begin position="426"/>
        <end position="454"/>
    </location>
</feature>
<feature type="transmembrane region" description="Helical" evidence="10">
    <location>
        <begin position="7"/>
        <end position="24"/>
    </location>
</feature>
<dbReference type="KEGG" id="bmx:BMS_2962"/>
<keyword evidence="4" id="KW-0633">Potassium transport</keyword>
<feature type="transmembrane region" description="Helical" evidence="10">
    <location>
        <begin position="358"/>
        <end position="377"/>
    </location>
</feature>
<feature type="transmembrane region" description="Helical" evidence="10">
    <location>
        <begin position="474"/>
        <end position="496"/>
    </location>
</feature>
<evidence type="ECO:0000256" key="4">
    <source>
        <dbReference type="ARBA" id="ARBA00022538"/>
    </source>
</evidence>
<keyword evidence="9 10" id="KW-0472">Membrane</keyword>
<reference evidence="11" key="2">
    <citation type="journal article" date="2012" name="ISME J.">
        <title>A small predatory core genome in the divergent marine Bacteriovorax marinus SJ and the terrestrial Bdellovibrio bacteriovorus.</title>
        <authorList>
            <person name="Crossman L.C."/>
            <person name="Chen H."/>
            <person name="Cerdeno-Tarraga A.M."/>
            <person name="Brooks K."/>
            <person name="Quail M.A."/>
            <person name="Pineiro S.A."/>
            <person name="Hobley L."/>
            <person name="Sockett R.E."/>
            <person name="Bentley S.D."/>
            <person name="Parkhill J."/>
            <person name="Williams H.N."/>
            <person name="Stine O.C."/>
        </authorList>
    </citation>
    <scope>NUCLEOTIDE SEQUENCE</scope>
    <source>
        <strain evidence="11">SJ</strain>
    </source>
</reference>
<protein>
    <submittedName>
        <fullName evidence="11">Cation transport protein</fullName>
    </submittedName>
</protein>
<keyword evidence="6" id="KW-0630">Potassium</keyword>
<dbReference type="PANTHER" id="PTHR32024:SF1">
    <property type="entry name" value="KTR SYSTEM POTASSIUM UPTAKE PROTEIN B"/>
    <property type="match status" value="1"/>
</dbReference>
<feature type="transmembrane region" description="Helical" evidence="10">
    <location>
        <begin position="73"/>
        <end position="90"/>
    </location>
</feature>
<keyword evidence="2" id="KW-0813">Transport</keyword>
<gene>
    <name evidence="11" type="ordered locus">BMS_2962</name>
</gene>
<evidence type="ECO:0000256" key="5">
    <source>
        <dbReference type="ARBA" id="ARBA00022692"/>
    </source>
</evidence>
<dbReference type="GO" id="GO:0015379">
    <property type="term" value="F:potassium:chloride symporter activity"/>
    <property type="evidence" value="ECO:0007669"/>
    <property type="project" value="InterPro"/>
</dbReference>
<dbReference type="InterPro" id="IPR004772">
    <property type="entry name" value="TrkH"/>
</dbReference>
<feature type="transmembrane region" description="Helical" evidence="10">
    <location>
        <begin position="168"/>
        <end position="190"/>
    </location>
</feature>
<keyword evidence="5 10" id="KW-0812">Transmembrane</keyword>
<feature type="transmembrane region" description="Helical" evidence="10">
    <location>
        <begin position="202"/>
        <end position="230"/>
    </location>
</feature>
<dbReference type="STRING" id="862908.BMS_2962"/>
<evidence type="ECO:0000256" key="3">
    <source>
        <dbReference type="ARBA" id="ARBA00022475"/>
    </source>
</evidence>
<keyword evidence="7 10" id="KW-1133">Transmembrane helix</keyword>
<dbReference type="GO" id="GO:0005886">
    <property type="term" value="C:plasma membrane"/>
    <property type="evidence" value="ECO:0007669"/>
    <property type="project" value="UniProtKB-SubCell"/>
</dbReference>
<reference evidence="11" key="1">
    <citation type="submission" date="2010-07" db="EMBL/GenBank/DDBJ databases">
        <authorList>
            <person name="Aslett M."/>
        </authorList>
    </citation>
    <scope>NUCLEOTIDE SEQUENCE</scope>
    <source>
        <strain evidence="11">SJ</strain>
    </source>
</reference>
<evidence type="ECO:0000256" key="6">
    <source>
        <dbReference type="ARBA" id="ARBA00022958"/>
    </source>
</evidence>
<evidence type="ECO:0000256" key="7">
    <source>
        <dbReference type="ARBA" id="ARBA00022989"/>
    </source>
</evidence>
<dbReference type="PANTHER" id="PTHR32024">
    <property type="entry name" value="TRK SYSTEM POTASSIUM UPTAKE PROTEIN TRKG-RELATED"/>
    <property type="match status" value="1"/>
</dbReference>
<dbReference type="NCBIfam" id="TIGR00933">
    <property type="entry name" value="2a38"/>
    <property type="match status" value="1"/>
</dbReference>
<accession>E1WYT9</accession>
<evidence type="ECO:0000256" key="1">
    <source>
        <dbReference type="ARBA" id="ARBA00004651"/>
    </source>
</evidence>
<evidence type="ECO:0000256" key="9">
    <source>
        <dbReference type="ARBA" id="ARBA00023136"/>
    </source>
</evidence>
<feature type="transmembrane region" description="Helical" evidence="10">
    <location>
        <begin position="44"/>
        <end position="61"/>
    </location>
</feature>
<dbReference type="HOGENOM" id="CLU_026429_3_1_7"/>
<dbReference type="PATRIC" id="fig|862908.3.peg.2833"/>
<evidence type="ECO:0000256" key="8">
    <source>
        <dbReference type="ARBA" id="ARBA00023065"/>
    </source>
</evidence>
<feature type="transmembrane region" description="Helical" evidence="10">
    <location>
        <begin position="318"/>
        <end position="337"/>
    </location>
</feature>
<name>E1WYT9_HALMS</name>
<comment type="subcellular location">
    <subcellularLocation>
        <location evidence="1">Cell membrane</location>
        <topology evidence="1">Multi-pass membrane protein</topology>
    </subcellularLocation>
</comment>
<dbReference type="AlphaFoldDB" id="E1WYT9"/>
<keyword evidence="3" id="KW-1003">Cell membrane</keyword>
<proteinExistence type="predicted"/>
<dbReference type="Proteomes" id="UP000008963">
    <property type="component" value="Chromosome"/>
</dbReference>
<organism evidence="11 12">
    <name type="scientific">Halobacteriovorax marinus (strain ATCC BAA-682 / DSM 15412 / SJ)</name>
    <name type="common">Bacteriovorax marinus</name>
    <dbReference type="NCBI Taxonomy" id="862908"/>
    <lineage>
        <taxon>Bacteria</taxon>
        <taxon>Pseudomonadati</taxon>
        <taxon>Bdellovibrionota</taxon>
        <taxon>Bacteriovoracia</taxon>
        <taxon>Bacteriovoracales</taxon>
        <taxon>Halobacteriovoraceae</taxon>
        <taxon>Halobacteriovorax</taxon>
    </lineage>
</organism>
<feature type="transmembrane region" description="Helical" evidence="10">
    <location>
        <begin position="250"/>
        <end position="274"/>
    </location>
</feature>
<dbReference type="EMBL" id="FQ312005">
    <property type="protein sequence ID" value="CBW27729.1"/>
    <property type="molecule type" value="Genomic_DNA"/>
</dbReference>
<feature type="transmembrane region" description="Helical" evidence="10">
    <location>
        <begin position="535"/>
        <end position="555"/>
    </location>
</feature>
<evidence type="ECO:0000313" key="12">
    <source>
        <dbReference type="Proteomes" id="UP000008963"/>
    </source>
</evidence>
<keyword evidence="8" id="KW-0406">Ion transport</keyword>
<dbReference type="eggNOG" id="COG0168">
    <property type="taxonomic scope" value="Bacteria"/>
</dbReference>
<evidence type="ECO:0000256" key="10">
    <source>
        <dbReference type="SAM" id="Phobius"/>
    </source>
</evidence>
<dbReference type="Pfam" id="PF02386">
    <property type="entry name" value="TrkH"/>
    <property type="match status" value="1"/>
</dbReference>
<sequence>MGKISQKLPFLLEFIFNGLFIFLYSLRSIKKLPENWSPEFIDSVIQNCAYIVPVILLINVVNNFKNSKGLEDFLRRYIFSMVVFVPLLITWGDVEFAFWLASAHLLSSILALYDDVNDVKVQRGRQEQNLFQGLRLRPAQMVLFSFIGVIFLGTFLLMLPVSSADGNSISFVDGLFMATSATCVTGLSTLSVQDNLSVFGQVVLLVLIQIGGLSIMTLYSSMAILLGRSMRMKDRIIMQDLLDVSSLEELFAMIINIIKYTFLIELWGGIVLTIAFTFEGFEFGKAIYYGFFHSISAFCNAGFSLFNNSLESYAASPLINGTIAILIILGGLGFIVLKELAEVITKGKKLVRLGLHSKIVLVTTIVLTVAGTLFIFFGEFLNSLDSYTLWEKMQISFFQSVTLRTAGFNTIPLTNLHKYTIYMMTLFMFIGGSPGSTAGGVKTTTLAILFYSIKSTLKGDKKVTVLDRKIPAPVVVRATALMFISILITSSFILILMKLEPEQSFLPIFFEVISASGTVGLTLGITPYLSMVGKIAVSLLMLIGRIGPLTLILAIGQRNRDKGKFDYPDGRIMIG</sequence>
<evidence type="ECO:0000313" key="11">
    <source>
        <dbReference type="EMBL" id="CBW27729.1"/>
    </source>
</evidence>
<feature type="transmembrane region" description="Helical" evidence="10">
    <location>
        <begin position="141"/>
        <end position="162"/>
    </location>
</feature>
<dbReference type="InterPro" id="IPR003445">
    <property type="entry name" value="Cat_transpt"/>
</dbReference>
<evidence type="ECO:0000256" key="2">
    <source>
        <dbReference type="ARBA" id="ARBA00022448"/>
    </source>
</evidence>
<feature type="transmembrane region" description="Helical" evidence="10">
    <location>
        <begin position="508"/>
        <end position="529"/>
    </location>
</feature>
<keyword evidence="12" id="KW-1185">Reference proteome</keyword>